<sequence>MINKTHTFHIPVMGIGFTLDSPLKVAHLGIDSVISLVDDILIEKMRKFYSEKYLIPYKEISDKIEDFRAKRITSYLNLLNDLVESKFDELKNITHQKSIELQQYFNLLPGGSSLKKDFDELFSKNFPKKDIQKWLDKHLKIGSIDVNIMTKIDKENYFNGEKLPAEFNDAHAALRGFAESKLSSSVILSAGMNPRLYSYLEQFSDFYPDQNGYIKKKVVLKVSDYRSALIQGKFLAKKGIWVSEYRIESGLNCGGHAFATQGFLLGPILQEFKDNRIELKQSVQEILFQTLSSKNKVVPEVNLELKISAQGGVGTHEEQAFLTKHYQVDSVGWGSPFLLVPEATTVDEETLQRLEKATESDLYLSNISPLGVPFNNLRGNTKDAEKNAKIEANRPGSTCPKQYVALNKELTKDPICTASRQYQRLKIKELEKQNLNETDFSEQFNRIVEKSCICVGLGTSALMTYDIDHKTEGTGVSVCPGPNMAYFSKKMSLSEITDHIYGRAQLIKNNYRPNFLLKELNLYVDYFNNMVKESIQNISEKQTKVLNTFGENLNSGISYYQKMFGEMSEYFSDSNQKIQKELEKSKTELDQIYQDLEFMISNLQLKKDQQTITLPS</sequence>
<evidence type="ECO:0000313" key="1">
    <source>
        <dbReference type="EMBL" id="MFD1315932.1"/>
    </source>
</evidence>
<evidence type="ECO:0000313" key="2">
    <source>
        <dbReference type="Proteomes" id="UP001597201"/>
    </source>
</evidence>
<keyword evidence="2" id="KW-1185">Reference proteome</keyword>
<comment type="caution">
    <text evidence="1">The sequence shown here is derived from an EMBL/GenBank/DDBJ whole genome shotgun (WGS) entry which is preliminary data.</text>
</comment>
<dbReference type="RefSeq" id="WP_377178575.1">
    <property type="nucleotide sequence ID" value="NZ_JBHTMY010000003.1"/>
</dbReference>
<protein>
    <submittedName>
        <fullName evidence="1">Uncharacterized protein</fullName>
    </submittedName>
</protein>
<proteinExistence type="predicted"/>
<reference evidence="2" key="1">
    <citation type="journal article" date="2019" name="Int. J. Syst. Evol. Microbiol.">
        <title>The Global Catalogue of Microorganisms (GCM) 10K type strain sequencing project: providing services to taxonomists for standard genome sequencing and annotation.</title>
        <authorList>
            <consortium name="The Broad Institute Genomics Platform"/>
            <consortium name="The Broad Institute Genome Sequencing Center for Infectious Disease"/>
            <person name="Wu L."/>
            <person name="Ma J."/>
        </authorList>
    </citation>
    <scope>NUCLEOTIDE SEQUENCE [LARGE SCALE GENOMIC DNA]</scope>
    <source>
        <strain evidence="2">CCUG 61485</strain>
    </source>
</reference>
<organism evidence="1 2">
    <name type="scientific">Namhaeicola litoreus</name>
    <dbReference type="NCBI Taxonomy" id="1052145"/>
    <lineage>
        <taxon>Bacteria</taxon>
        <taxon>Pseudomonadati</taxon>
        <taxon>Bacteroidota</taxon>
        <taxon>Flavobacteriia</taxon>
        <taxon>Flavobacteriales</taxon>
        <taxon>Flavobacteriaceae</taxon>
        <taxon>Namhaeicola</taxon>
    </lineage>
</organism>
<dbReference type="Proteomes" id="UP001597201">
    <property type="component" value="Unassembled WGS sequence"/>
</dbReference>
<accession>A0ABW3Y258</accession>
<dbReference type="EMBL" id="JBHTMY010000003">
    <property type="protein sequence ID" value="MFD1315932.1"/>
    <property type="molecule type" value="Genomic_DNA"/>
</dbReference>
<gene>
    <name evidence="1" type="ORF">ACFQ39_09915</name>
</gene>
<name>A0ABW3Y258_9FLAO</name>